<feature type="compositionally biased region" description="Polar residues" evidence="6">
    <location>
        <begin position="519"/>
        <end position="528"/>
    </location>
</feature>
<feature type="region of interest" description="Disordered" evidence="6">
    <location>
        <begin position="93"/>
        <end position="134"/>
    </location>
</feature>
<dbReference type="InterPro" id="IPR003961">
    <property type="entry name" value="FN3_dom"/>
</dbReference>
<feature type="region of interest" description="Disordered" evidence="6">
    <location>
        <begin position="555"/>
        <end position="593"/>
    </location>
</feature>
<evidence type="ECO:0000256" key="2">
    <source>
        <dbReference type="ARBA" id="ARBA00022723"/>
    </source>
</evidence>
<dbReference type="Proteomes" id="UP001140949">
    <property type="component" value="Unassembled WGS sequence"/>
</dbReference>
<keyword evidence="5" id="KW-0539">Nucleus</keyword>
<dbReference type="GO" id="GO:0040029">
    <property type="term" value="P:epigenetic regulation of gene expression"/>
    <property type="evidence" value="ECO:0007669"/>
    <property type="project" value="InterPro"/>
</dbReference>
<dbReference type="SMART" id="SM00060">
    <property type="entry name" value="FN3"/>
    <property type="match status" value="1"/>
</dbReference>
<reference evidence="8" key="1">
    <citation type="journal article" date="2023" name="GigaByte">
        <title>Genome assembly of the bearded iris, Iris pallida Lam.</title>
        <authorList>
            <person name="Bruccoleri R.E."/>
            <person name="Oakeley E.J."/>
            <person name="Faust A.M.E."/>
            <person name="Altorfer M."/>
            <person name="Dessus-Babus S."/>
            <person name="Burckhardt D."/>
            <person name="Oertli M."/>
            <person name="Naumann U."/>
            <person name="Petersen F."/>
            <person name="Wong J."/>
        </authorList>
    </citation>
    <scope>NUCLEOTIDE SEQUENCE</scope>
    <source>
        <strain evidence="8">GSM-AAB239-AS_SAM_17_03QT</strain>
    </source>
</reference>
<dbReference type="Pfam" id="PF07227">
    <property type="entry name" value="PHD_Oberon"/>
    <property type="match status" value="1"/>
</dbReference>
<keyword evidence="2" id="KW-0479">Metal-binding</keyword>
<feature type="region of interest" description="Disordered" evidence="6">
    <location>
        <begin position="442"/>
        <end position="541"/>
    </location>
</feature>
<dbReference type="InterPro" id="IPR056990">
    <property type="entry name" value="VIN3-like_C"/>
</dbReference>
<dbReference type="GO" id="GO:0010048">
    <property type="term" value="P:vernalization response"/>
    <property type="evidence" value="ECO:0007669"/>
    <property type="project" value="InterPro"/>
</dbReference>
<organism evidence="8 9">
    <name type="scientific">Iris pallida</name>
    <name type="common">Sweet iris</name>
    <dbReference type="NCBI Taxonomy" id="29817"/>
    <lineage>
        <taxon>Eukaryota</taxon>
        <taxon>Viridiplantae</taxon>
        <taxon>Streptophyta</taxon>
        <taxon>Embryophyta</taxon>
        <taxon>Tracheophyta</taxon>
        <taxon>Spermatophyta</taxon>
        <taxon>Magnoliopsida</taxon>
        <taxon>Liliopsida</taxon>
        <taxon>Asparagales</taxon>
        <taxon>Iridaceae</taxon>
        <taxon>Iridoideae</taxon>
        <taxon>Irideae</taxon>
        <taxon>Iris</taxon>
    </lineage>
</organism>
<feature type="domain" description="Fibronectin type-III" evidence="7">
    <location>
        <begin position="346"/>
        <end position="445"/>
    </location>
</feature>
<comment type="subcellular location">
    <subcellularLocation>
        <location evidence="1">Nucleus</location>
    </subcellularLocation>
</comment>
<dbReference type="Pfam" id="PF23380">
    <property type="entry name" value="VIN3_C"/>
    <property type="match status" value="1"/>
</dbReference>
<proteinExistence type="predicted"/>
<reference evidence="8" key="2">
    <citation type="submission" date="2023-04" db="EMBL/GenBank/DDBJ databases">
        <authorList>
            <person name="Bruccoleri R.E."/>
            <person name="Oakeley E.J."/>
            <person name="Faust A.-M."/>
            <person name="Dessus-Babus S."/>
            <person name="Altorfer M."/>
            <person name="Burckhardt D."/>
            <person name="Oertli M."/>
            <person name="Naumann U."/>
            <person name="Petersen F."/>
            <person name="Wong J."/>
        </authorList>
    </citation>
    <scope>NUCLEOTIDE SEQUENCE</scope>
    <source>
        <strain evidence="8">GSM-AAB239-AS_SAM_17_03QT</strain>
        <tissue evidence="8">Leaf</tissue>
    </source>
</reference>
<accession>A0AAX6ILV8</accession>
<evidence type="ECO:0000259" key="7">
    <source>
        <dbReference type="PROSITE" id="PS50853"/>
    </source>
</evidence>
<keyword evidence="3" id="KW-0863">Zinc-finger</keyword>
<dbReference type="SUPFAM" id="SSF49265">
    <property type="entry name" value="Fibronectin type III"/>
    <property type="match status" value="1"/>
</dbReference>
<evidence type="ECO:0000313" key="9">
    <source>
        <dbReference type="Proteomes" id="UP001140949"/>
    </source>
</evidence>
<dbReference type="Gene3D" id="2.60.40.10">
    <property type="entry name" value="Immunoglobulins"/>
    <property type="match status" value="1"/>
</dbReference>
<evidence type="ECO:0000256" key="1">
    <source>
        <dbReference type="ARBA" id="ARBA00004123"/>
    </source>
</evidence>
<evidence type="ECO:0000256" key="5">
    <source>
        <dbReference type="ARBA" id="ARBA00023242"/>
    </source>
</evidence>
<dbReference type="AlphaFoldDB" id="A0AAX6ILV8"/>
<dbReference type="EMBL" id="JANAVB010000197">
    <property type="protein sequence ID" value="KAJ6853991.1"/>
    <property type="molecule type" value="Genomic_DNA"/>
</dbReference>
<evidence type="ECO:0000256" key="4">
    <source>
        <dbReference type="ARBA" id="ARBA00022833"/>
    </source>
</evidence>
<evidence type="ECO:0000256" key="3">
    <source>
        <dbReference type="ARBA" id="ARBA00022771"/>
    </source>
</evidence>
<dbReference type="InterPro" id="IPR044514">
    <property type="entry name" value="VIN3-like"/>
</dbReference>
<dbReference type="PANTHER" id="PTHR46286:SF2">
    <property type="entry name" value="VIN3-LIKE PROTEIN 2"/>
    <property type="match status" value="1"/>
</dbReference>
<feature type="compositionally biased region" description="Basic and acidic residues" evidence="6">
    <location>
        <begin position="481"/>
        <end position="494"/>
    </location>
</feature>
<dbReference type="InterPro" id="IPR058585">
    <property type="entry name" value="Fn3_VIN3"/>
</dbReference>
<dbReference type="InterPro" id="IPR036116">
    <property type="entry name" value="FN3_sf"/>
</dbReference>
<dbReference type="InterPro" id="IPR013783">
    <property type="entry name" value="Ig-like_fold"/>
</dbReference>
<keyword evidence="9" id="KW-1185">Reference proteome</keyword>
<dbReference type="PROSITE" id="PS50853">
    <property type="entry name" value="FN3"/>
    <property type="match status" value="1"/>
</dbReference>
<evidence type="ECO:0000313" key="8">
    <source>
        <dbReference type="EMBL" id="KAJ6853991.1"/>
    </source>
</evidence>
<name>A0AAX6ILV8_IRIPA</name>
<dbReference type="GO" id="GO:0005634">
    <property type="term" value="C:nucleus"/>
    <property type="evidence" value="ECO:0007669"/>
    <property type="project" value="UniProtKB-SubCell"/>
</dbReference>
<protein>
    <submittedName>
        <fullName evidence="8">VIN3-like protein 2</fullName>
    </submittedName>
</protein>
<comment type="caution">
    <text evidence="8">The sequence shown here is derived from an EMBL/GenBank/DDBJ whole genome shotgun (WGS) entry which is preliminary data.</text>
</comment>
<dbReference type="GO" id="GO:0008270">
    <property type="term" value="F:zinc ion binding"/>
    <property type="evidence" value="ECO:0007669"/>
    <property type="project" value="UniProtKB-KW"/>
</dbReference>
<dbReference type="InterPro" id="IPR032881">
    <property type="entry name" value="Oberon-like_PHD"/>
</dbReference>
<dbReference type="CDD" id="cd15521">
    <property type="entry name" value="PHD_VIN3_plant"/>
    <property type="match status" value="1"/>
</dbReference>
<keyword evidence="4" id="KW-0862">Zinc</keyword>
<sequence length="694" mass="77084">MDPPPPPPPPPFSGFVLDPSKCRDLSIAEKRELVHELSKWPESAPEKLQAWSRRDLLEILCAEMGKERKYTGLTKQKLIEHIFRIMSEKKSGKSVNDVDLSPHPPPSIPQTPAKRQRKTDHPLRLPIETSNHSGEHASEARTIRRCDNLVCRAALSPEDAFCKRCSCCICHKYDDNKDPSLWLLCQTEDLSQTGACGASCHIECLLKHERAGIVKNGQCSPLDGSFYCIHCGYTNDFLGFWRKQLMHAKDARRVDILCYRVSLCQRILQGTEKYRCLLDIVDTAVKKLEAEVGPFSGLPNMARGIVNRLSVGAEVQRLCANAVALLDSNFLTGASENPPVKKVPLLSSDFIRFEDISSTSLTLMLDLEDNTAIYHELLGYSLWHRKDDTNDYPTKTTGTIHKPKGKLLVTNLSPATEYYFRVIAFSKTSELGNWEVRVTTEAPMNEVPSNGSPKTNSSGISNPLVAGDESNNTSIDGFIGIEEKTETKDTEKAETPPNSDSGLDEDPISIINEPHRDSTTFAEQNQASDVPKSEDESNAPVGNEIVVVASLPVTPSRVEEANKPSPSDNVLDNGHSKPEDPGSSSKKRSCGEKCEDLSIRDGSSSIEGDYEYCVKVIRWLECKGHIETNFRVKFLTWFSLRASPQERRIVNVYVDTLLDDPGSLAGQLVDTFSEAVSSKRPPPVPTGFCMKLWH</sequence>
<evidence type="ECO:0000256" key="6">
    <source>
        <dbReference type="SAM" id="MobiDB-lite"/>
    </source>
</evidence>
<dbReference type="PANTHER" id="PTHR46286">
    <property type="entry name" value="VIN3-LIKE PROTEIN 2-RELATED"/>
    <property type="match status" value="1"/>
</dbReference>
<dbReference type="CDD" id="cd00063">
    <property type="entry name" value="FN3"/>
    <property type="match status" value="1"/>
</dbReference>
<dbReference type="Pfam" id="PF23376">
    <property type="entry name" value="Fn3_VIN3"/>
    <property type="match status" value="1"/>
</dbReference>
<gene>
    <name evidence="8" type="ORF">M6B38_100495</name>
</gene>
<feature type="compositionally biased region" description="Polar residues" evidence="6">
    <location>
        <begin position="447"/>
        <end position="461"/>
    </location>
</feature>